<keyword evidence="3" id="KW-1185">Reference proteome</keyword>
<dbReference type="PANTHER" id="PTHR30399:SF1">
    <property type="entry name" value="UTP PYROPHOSPHATASE"/>
    <property type="match status" value="1"/>
</dbReference>
<dbReference type="Proteomes" id="UP000240535">
    <property type="component" value="Unassembled WGS sequence"/>
</dbReference>
<evidence type="ECO:0000313" key="2">
    <source>
        <dbReference type="EMBL" id="PSM51343.1"/>
    </source>
</evidence>
<gene>
    <name evidence="2" type="ORF">CQ405_08785</name>
</gene>
<dbReference type="PANTHER" id="PTHR30399">
    <property type="entry name" value="UNCHARACTERIZED PROTEIN YGJP"/>
    <property type="match status" value="1"/>
</dbReference>
<evidence type="ECO:0000259" key="1">
    <source>
        <dbReference type="Pfam" id="PF01863"/>
    </source>
</evidence>
<comment type="caution">
    <text evidence="2">The sequence shown here is derived from an EMBL/GenBank/DDBJ whole genome shotgun (WGS) entry which is preliminary data.</text>
</comment>
<reference evidence="3" key="1">
    <citation type="submission" date="2017-10" db="EMBL/GenBank/DDBJ databases">
        <title>Campylobacter species from seals.</title>
        <authorList>
            <person name="Gilbert M.J."/>
            <person name="Zomer A.L."/>
            <person name="Timmerman A.J."/>
            <person name="Duim B."/>
            <person name="Wagenaar J.A."/>
        </authorList>
    </citation>
    <scope>NUCLEOTIDE SEQUENCE [LARGE SCALE GENOMIC DNA]</scope>
    <source>
        <strain evidence="3">17S00004-5</strain>
    </source>
</reference>
<dbReference type="OrthoDB" id="5321643at2"/>
<dbReference type="GO" id="GO:0008237">
    <property type="term" value="F:metallopeptidase activity"/>
    <property type="evidence" value="ECO:0007669"/>
    <property type="project" value="UniProtKB-KW"/>
</dbReference>
<dbReference type="InterPro" id="IPR053136">
    <property type="entry name" value="UTP_pyrophosphatase-like"/>
</dbReference>
<feature type="domain" description="YgjP-like metallopeptidase" evidence="1">
    <location>
        <begin position="12"/>
        <end position="217"/>
    </location>
</feature>
<proteinExistence type="predicted"/>
<accession>A0A2P8QYL3</accession>
<evidence type="ECO:0000313" key="3">
    <source>
        <dbReference type="Proteomes" id="UP000240535"/>
    </source>
</evidence>
<organism evidence="2 3">
    <name type="scientific">Campylobacter blaseri</name>
    <dbReference type="NCBI Taxonomy" id="2042961"/>
    <lineage>
        <taxon>Bacteria</taxon>
        <taxon>Pseudomonadati</taxon>
        <taxon>Campylobacterota</taxon>
        <taxon>Epsilonproteobacteria</taxon>
        <taxon>Campylobacterales</taxon>
        <taxon>Campylobacteraceae</taxon>
        <taxon>Campylobacter</taxon>
    </lineage>
</organism>
<dbReference type="CDD" id="cd07344">
    <property type="entry name" value="M48_yhfN_like"/>
    <property type="match status" value="1"/>
</dbReference>
<keyword evidence="2" id="KW-0482">Metalloprotease</keyword>
<dbReference type="Pfam" id="PF01863">
    <property type="entry name" value="YgjP-like"/>
    <property type="match status" value="1"/>
</dbReference>
<dbReference type="RefSeq" id="WP_106872838.1">
    <property type="nucleotide sequence ID" value="NZ_PDHI01000009.1"/>
</dbReference>
<protein>
    <submittedName>
        <fullName evidence="2">Zinc metalloprotease</fullName>
    </submittedName>
</protein>
<dbReference type="AlphaFoldDB" id="A0A2P8QYL3"/>
<name>A0A2P8QYL3_9BACT</name>
<dbReference type="GO" id="GO:0006508">
    <property type="term" value="P:proteolysis"/>
    <property type="evidence" value="ECO:0007669"/>
    <property type="project" value="UniProtKB-KW"/>
</dbReference>
<dbReference type="InterPro" id="IPR002725">
    <property type="entry name" value="YgjP-like_metallopeptidase"/>
</dbReference>
<dbReference type="Gene3D" id="3.30.2010.10">
    <property type="entry name" value="Metalloproteases ('zincins'), catalytic domain"/>
    <property type="match status" value="1"/>
</dbReference>
<dbReference type="EMBL" id="PDHH01000009">
    <property type="protein sequence ID" value="PSM51343.1"/>
    <property type="molecule type" value="Genomic_DNA"/>
</dbReference>
<keyword evidence="2" id="KW-0378">Hydrolase</keyword>
<keyword evidence="2" id="KW-0645">Protease</keyword>
<sequence>MSNVQIIKKDIKNITLKVKPSCEVILTVPLNTDNRHILYILEKRKDWIDKKVDFFKSYNKIENKEYVSGESFYYKGKAYRLKIIQSDNEKVKLLRGYIQIFIKDKTDKAKKEKMLNVWYMKKSKEYFNQILNQYLPIVKKDIKSIKIRKMKTRWGSCNPKKGYINLNFDLIKKPKECVEYVIFHELVHLVHPNHSNKFYNFLYTYMPDWKKRKDKLEYK</sequence>